<accession>A0A6G0Z7U2</accession>
<gene>
    <name evidence="1" type="ORF">FWK35_00002192</name>
</gene>
<dbReference type="AlphaFoldDB" id="A0A6G0Z7U2"/>
<comment type="caution">
    <text evidence="1">The sequence shown here is derived from an EMBL/GenBank/DDBJ whole genome shotgun (WGS) entry which is preliminary data.</text>
</comment>
<proteinExistence type="predicted"/>
<evidence type="ECO:0000313" key="2">
    <source>
        <dbReference type="Proteomes" id="UP000478052"/>
    </source>
</evidence>
<keyword evidence="2" id="KW-1185">Reference proteome</keyword>
<protein>
    <submittedName>
        <fullName evidence="1">Uncharacterized protein</fullName>
    </submittedName>
</protein>
<dbReference type="Proteomes" id="UP000478052">
    <property type="component" value="Unassembled WGS sequence"/>
</dbReference>
<reference evidence="1 2" key="1">
    <citation type="submission" date="2019-08" db="EMBL/GenBank/DDBJ databases">
        <title>Whole genome of Aphis craccivora.</title>
        <authorList>
            <person name="Voronova N.V."/>
            <person name="Shulinski R.S."/>
            <person name="Bandarenka Y.V."/>
            <person name="Zhorov D.G."/>
            <person name="Warner D."/>
        </authorList>
    </citation>
    <scope>NUCLEOTIDE SEQUENCE [LARGE SCALE GENOMIC DNA]</scope>
    <source>
        <strain evidence="1">180601</strain>
        <tissue evidence="1">Whole Body</tissue>
    </source>
</reference>
<sequence>MAWIRELVRHGLLVLGKEMVLDEERACRLRTGRAFRLELGMEREHGLGMVCQPGRALHVVLGRVRRGLLVLGMGRTLVVRVG</sequence>
<name>A0A6G0Z7U2_APHCR</name>
<organism evidence="1 2">
    <name type="scientific">Aphis craccivora</name>
    <name type="common">Cowpea aphid</name>
    <dbReference type="NCBI Taxonomy" id="307492"/>
    <lineage>
        <taxon>Eukaryota</taxon>
        <taxon>Metazoa</taxon>
        <taxon>Ecdysozoa</taxon>
        <taxon>Arthropoda</taxon>
        <taxon>Hexapoda</taxon>
        <taxon>Insecta</taxon>
        <taxon>Pterygota</taxon>
        <taxon>Neoptera</taxon>
        <taxon>Paraneoptera</taxon>
        <taxon>Hemiptera</taxon>
        <taxon>Sternorrhyncha</taxon>
        <taxon>Aphidomorpha</taxon>
        <taxon>Aphidoidea</taxon>
        <taxon>Aphididae</taxon>
        <taxon>Aphidini</taxon>
        <taxon>Aphis</taxon>
        <taxon>Aphis</taxon>
    </lineage>
</organism>
<evidence type="ECO:0000313" key="1">
    <source>
        <dbReference type="EMBL" id="KAF0766616.1"/>
    </source>
</evidence>
<dbReference type="EMBL" id="VUJU01001150">
    <property type="protein sequence ID" value="KAF0766616.1"/>
    <property type="molecule type" value="Genomic_DNA"/>
</dbReference>